<reference evidence="10 11" key="1">
    <citation type="submission" date="2024-04" db="EMBL/GenBank/DDBJ databases">
        <title>Tritrichomonas musculus Genome.</title>
        <authorList>
            <person name="Alves-Ferreira E."/>
            <person name="Grigg M."/>
            <person name="Lorenzi H."/>
            <person name="Galac M."/>
        </authorList>
    </citation>
    <scope>NUCLEOTIDE SEQUENCE [LARGE SCALE GENOMIC DNA]</scope>
    <source>
        <strain evidence="10 11">EAF2021</strain>
    </source>
</reference>
<evidence type="ECO:0000256" key="1">
    <source>
        <dbReference type="ARBA" id="ARBA00004496"/>
    </source>
</evidence>
<sequence>MQQITDSSSFEFQVSVASDRAATVTLVSSPKESFSRLTLRNILSNIDSNNVHQILIGIAAGMKHLHDHACAHMDLTDSNIIIGQNGNISIINFKKSRNFANGEHKATESQQENSSDSKTDIFCFGLLLDEIFSKKPSNETSRRSEYTRVPSYIPHSYASLYLRCLNKSPSQRPTFTKILDELQGMDLNSNLSLKPLLEKSVYRPPKNDFDLSKFKGVIPAFYACYDDNGQVDHDRTVALARYLFGINGIVGLYVGGSSGEGIYQTVEEKKKVLEWVVEANANFNKTIIAHVGCNNTKDSQELARHAQENHVDAIASIPPIYFHLPEYSIADYWTSISKAAPATPFIIYNIPQLAGVNLTKSLLRTMFDNCPNTLIGVKNSSVPTQDIQMWREVAMERYGDQVDDKFIVFNGPDEQLVSGLIIGANGCIGGTYASMPKLFVKAYECVLSSSTDNTTAMNIQNDICRIIYKYLEAHGNLYSVMKEVIKIQCGLDCGDVRAPLVRHTEEDMEIIRQAKEMIDDAEKKYGLK</sequence>
<evidence type="ECO:0000313" key="11">
    <source>
        <dbReference type="Proteomes" id="UP001470230"/>
    </source>
</evidence>
<dbReference type="InterPro" id="IPR011009">
    <property type="entry name" value="Kinase-like_dom_sf"/>
</dbReference>
<keyword evidence="5" id="KW-0963">Cytoplasm</keyword>
<feature type="domain" description="Protein kinase" evidence="9">
    <location>
        <begin position="1"/>
        <end position="197"/>
    </location>
</feature>
<evidence type="ECO:0000256" key="7">
    <source>
        <dbReference type="ARBA" id="ARBA00023277"/>
    </source>
</evidence>
<dbReference type="EC" id="4.1.3.3" evidence="4"/>
<dbReference type="SUPFAM" id="SSF51569">
    <property type="entry name" value="Aldolase"/>
    <property type="match status" value="1"/>
</dbReference>
<evidence type="ECO:0000256" key="6">
    <source>
        <dbReference type="ARBA" id="ARBA00023239"/>
    </source>
</evidence>
<dbReference type="Gene3D" id="3.20.20.70">
    <property type="entry name" value="Aldolase class I"/>
    <property type="match status" value="1"/>
</dbReference>
<dbReference type="PANTHER" id="PTHR12128:SF21">
    <property type="entry name" value="N-ACETYLNEURAMINATE LYASE"/>
    <property type="match status" value="1"/>
</dbReference>
<dbReference type="PROSITE" id="PS50011">
    <property type="entry name" value="PROTEIN_KINASE_DOM"/>
    <property type="match status" value="1"/>
</dbReference>
<evidence type="ECO:0000256" key="2">
    <source>
        <dbReference type="ARBA" id="ARBA00004878"/>
    </source>
</evidence>
<dbReference type="InterPro" id="IPR002220">
    <property type="entry name" value="DapA-like"/>
</dbReference>
<gene>
    <name evidence="10" type="ORF">M9Y10_038720</name>
</gene>
<comment type="subcellular location">
    <subcellularLocation>
        <location evidence="1">Cytoplasm</location>
    </subcellularLocation>
</comment>
<proteinExistence type="inferred from homology"/>
<comment type="catalytic activity">
    <reaction evidence="8">
        <text>aceneuramate = aldehydo-N-acetyl-D-mannosamine + pyruvate</text>
        <dbReference type="Rhea" id="RHEA:23296"/>
        <dbReference type="ChEBI" id="CHEBI:15361"/>
        <dbReference type="ChEBI" id="CHEBI:17122"/>
        <dbReference type="ChEBI" id="CHEBI:173083"/>
        <dbReference type="EC" id="4.1.3.3"/>
    </reaction>
</comment>
<name>A0ABR2K9S4_9EUKA</name>
<comment type="caution">
    <text evidence="10">The sequence shown here is derived from an EMBL/GenBank/DDBJ whole genome shotgun (WGS) entry which is preliminary data.</text>
</comment>
<dbReference type="SMART" id="SM01130">
    <property type="entry name" value="DHDPS"/>
    <property type="match status" value="1"/>
</dbReference>
<dbReference type="Gene3D" id="1.10.510.10">
    <property type="entry name" value="Transferase(Phosphotransferase) domain 1"/>
    <property type="match status" value="1"/>
</dbReference>
<comment type="pathway">
    <text evidence="2">Amino-sugar metabolism; N-acetylneuraminate degradation.</text>
</comment>
<dbReference type="Pfam" id="PF00701">
    <property type="entry name" value="DHDPS"/>
    <property type="match status" value="1"/>
</dbReference>
<evidence type="ECO:0000313" key="10">
    <source>
        <dbReference type="EMBL" id="KAK8887667.1"/>
    </source>
</evidence>
<dbReference type="PANTHER" id="PTHR12128">
    <property type="entry name" value="DIHYDRODIPICOLINATE SYNTHASE"/>
    <property type="match status" value="1"/>
</dbReference>
<organism evidence="10 11">
    <name type="scientific">Tritrichomonas musculus</name>
    <dbReference type="NCBI Taxonomy" id="1915356"/>
    <lineage>
        <taxon>Eukaryota</taxon>
        <taxon>Metamonada</taxon>
        <taxon>Parabasalia</taxon>
        <taxon>Tritrichomonadida</taxon>
        <taxon>Tritrichomonadidae</taxon>
        <taxon>Tritrichomonas</taxon>
    </lineage>
</organism>
<dbReference type="Proteomes" id="UP001470230">
    <property type="component" value="Unassembled WGS sequence"/>
</dbReference>
<evidence type="ECO:0000256" key="3">
    <source>
        <dbReference type="ARBA" id="ARBA00006324"/>
    </source>
</evidence>
<dbReference type="PRINTS" id="PR00146">
    <property type="entry name" value="DHPICSNTHASE"/>
</dbReference>
<evidence type="ECO:0000256" key="5">
    <source>
        <dbReference type="ARBA" id="ARBA00022490"/>
    </source>
</evidence>
<dbReference type="InterPro" id="IPR013785">
    <property type="entry name" value="Aldolase_TIM"/>
</dbReference>
<dbReference type="Pfam" id="PF07714">
    <property type="entry name" value="PK_Tyr_Ser-Thr"/>
    <property type="match status" value="1"/>
</dbReference>
<dbReference type="InterPro" id="IPR000719">
    <property type="entry name" value="Prot_kinase_dom"/>
</dbReference>
<protein>
    <recommendedName>
        <fullName evidence="4">N-acetylneuraminate lyase</fullName>
        <ecNumber evidence="4">4.1.3.3</ecNumber>
    </recommendedName>
</protein>
<keyword evidence="7" id="KW-0119">Carbohydrate metabolism</keyword>
<dbReference type="InterPro" id="IPR001245">
    <property type="entry name" value="Ser-Thr/Tyr_kinase_cat_dom"/>
</dbReference>
<dbReference type="EMBL" id="JAPFFF010000006">
    <property type="protein sequence ID" value="KAK8887667.1"/>
    <property type="molecule type" value="Genomic_DNA"/>
</dbReference>
<evidence type="ECO:0000259" key="9">
    <source>
        <dbReference type="PROSITE" id="PS50011"/>
    </source>
</evidence>
<comment type="similarity">
    <text evidence="3">Belongs to the DapA family. NanA subfamily.</text>
</comment>
<dbReference type="SUPFAM" id="SSF56112">
    <property type="entry name" value="Protein kinase-like (PK-like)"/>
    <property type="match status" value="1"/>
</dbReference>
<keyword evidence="6" id="KW-0456">Lyase</keyword>
<evidence type="ECO:0000256" key="8">
    <source>
        <dbReference type="ARBA" id="ARBA00044906"/>
    </source>
</evidence>
<evidence type="ECO:0000256" key="4">
    <source>
        <dbReference type="ARBA" id="ARBA00012911"/>
    </source>
</evidence>
<keyword evidence="11" id="KW-1185">Reference proteome</keyword>
<accession>A0ABR2K9S4</accession>